<dbReference type="InterPro" id="IPR025665">
    <property type="entry name" value="Beta-barrel_OMP_2"/>
</dbReference>
<feature type="chain" id="PRO_5001862764" description="Outer membrane protein beta-barrel domain-containing protein" evidence="1">
    <location>
        <begin position="21"/>
        <end position="203"/>
    </location>
</feature>
<gene>
    <name evidence="3" type="ORF">JCM19294_1846</name>
</gene>
<keyword evidence="4" id="KW-1185">Reference proteome</keyword>
<dbReference type="RefSeq" id="WP_042277579.1">
    <property type="nucleotide sequence ID" value="NZ_BBML01000002.1"/>
</dbReference>
<accession>A0A090Q3M0</accession>
<dbReference type="STRING" id="319236.BST91_08520"/>
<protein>
    <recommendedName>
        <fullName evidence="2">Outer membrane protein beta-barrel domain-containing protein</fullName>
    </recommendedName>
</protein>
<dbReference type="Gene3D" id="2.40.160.20">
    <property type="match status" value="1"/>
</dbReference>
<evidence type="ECO:0000313" key="3">
    <source>
        <dbReference type="EMBL" id="GAK96333.1"/>
    </source>
</evidence>
<comment type="caution">
    <text evidence="3">The sequence shown here is derived from an EMBL/GenBank/DDBJ whole genome shotgun (WGS) entry which is preliminary data.</text>
</comment>
<sequence length="203" mass="22554">MKKILLTALCVAGFSFTTDAQNDKGDFTLAPQLGLNLSNYRSNVDLNNDLRVAMVVGVTGDYYFSDRWSFRTGLLYDAKGTDVENNIDKLNYLSIPLQANFHFGDNRNWYVNFGPSLNVLLSAKGELSDGSEIDLKDQVSSLDIGLGYGIGYKFDVSENTELFFQAQSFYGLSRINENNNDFGQDVKLFNISTAISAGLIFDL</sequence>
<dbReference type="SUPFAM" id="SSF56925">
    <property type="entry name" value="OMPA-like"/>
    <property type="match status" value="1"/>
</dbReference>
<dbReference type="EMBL" id="BBML01000002">
    <property type="protein sequence ID" value="GAK96333.1"/>
    <property type="molecule type" value="Genomic_DNA"/>
</dbReference>
<organism evidence="3 4">
    <name type="scientific">Nonlabens tegetincola</name>
    <dbReference type="NCBI Taxonomy" id="323273"/>
    <lineage>
        <taxon>Bacteria</taxon>
        <taxon>Pseudomonadati</taxon>
        <taxon>Bacteroidota</taxon>
        <taxon>Flavobacteriia</taxon>
        <taxon>Flavobacteriales</taxon>
        <taxon>Flavobacteriaceae</taxon>
        <taxon>Nonlabens</taxon>
    </lineage>
</organism>
<dbReference type="eggNOG" id="COG3047">
    <property type="taxonomic scope" value="Bacteria"/>
</dbReference>
<dbReference type="InterPro" id="IPR011250">
    <property type="entry name" value="OMP/PagP_B-barrel"/>
</dbReference>
<proteinExistence type="predicted"/>
<feature type="domain" description="Outer membrane protein beta-barrel" evidence="2">
    <location>
        <begin position="20"/>
        <end position="175"/>
    </location>
</feature>
<dbReference type="Pfam" id="PF13568">
    <property type="entry name" value="OMP_b-brl_2"/>
    <property type="match status" value="1"/>
</dbReference>
<name>A0A090Q3M0_9FLAO</name>
<evidence type="ECO:0000256" key="1">
    <source>
        <dbReference type="SAM" id="SignalP"/>
    </source>
</evidence>
<keyword evidence="1" id="KW-0732">Signal</keyword>
<reference evidence="3" key="1">
    <citation type="journal article" date="2014" name="Genome Announc.">
        <title>Draft Genome Sequences of Marine Flavobacterium Nonlabens Strains NR17, NR24, NR27, NR32, NR33, and Ara13.</title>
        <authorList>
            <person name="Nakanishi M."/>
            <person name="Meirelles P."/>
            <person name="Suzuki R."/>
            <person name="Takatani N."/>
            <person name="Mino S."/>
            <person name="Suda W."/>
            <person name="Oshima K."/>
            <person name="Hattori M."/>
            <person name="Ohkuma M."/>
            <person name="Hosokawa M."/>
            <person name="Miyashita K."/>
            <person name="Thompson F.L."/>
            <person name="Niwa A."/>
            <person name="Sawabe T."/>
            <person name="Sawabe T."/>
        </authorList>
    </citation>
    <scope>NUCLEOTIDE SEQUENCE [LARGE SCALE GENOMIC DNA]</scope>
    <source>
        <strain evidence="3">JCM 19294</strain>
    </source>
</reference>
<feature type="signal peptide" evidence="1">
    <location>
        <begin position="1"/>
        <end position="20"/>
    </location>
</feature>
<evidence type="ECO:0000313" key="4">
    <source>
        <dbReference type="Proteomes" id="UP000029221"/>
    </source>
</evidence>
<dbReference type="Proteomes" id="UP000029221">
    <property type="component" value="Unassembled WGS sequence"/>
</dbReference>
<evidence type="ECO:0000259" key="2">
    <source>
        <dbReference type="Pfam" id="PF13568"/>
    </source>
</evidence>
<dbReference type="AlphaFoldDB" id="A0A090Q3M0"/>